<evidence type="ECO:0000259" key="6">
    <source>
        <dbReference type="Pfam" id="PF06271"/>
    </source>
</evidence>
<accession>A0A930VT95</accession>
<keyword evidence="3 5" id="KW-1133">Transmembrane helix</keyword>
<evidence type="ECO:0000313" key="7">
    <source>
        <dbReference type="EMBL" id="MBF4770541.1"/>
    </source>
</evidence>
<keyword evidence="4 5" id="KW-0472">Membrane</keyword>
<name>A0A930VT95_9ACTN</name>
<feature type="transmembrane region" description="Helical" evidence="5">
    <location>
        <begin position="43"/>
        <end position="64"/>
    </location>
</feature>
<organism evidence="7 8">
    <name type="scientific">Nocardioides agariphilus</name>
    <dbReference type="NCBI Taxonomy" id="433664"/>
    <lineage>
        <taxon>Bacteria</taxon>
        <taxon>Bacillati</taxon>
        <taxon>Actinomycetota</taxon>
        <taxon>Actinomycetes</taxon>
        <taxon>Propionibacteriales</taxon>
        <taxon>Nocardioidaceae</taxon>
        <taxon>Nocardioides</taxon>
    </lineage>
</organism>
<gene>
    <name evidence="7" type="ORF">ISU10_22450</name>
</gene>
<comment type="subcellular location">
    <subcellularLocation>
        <location evidence="1">Membrane</location>
        <topology evidence="1">Multi-pass membrane protein</topology>
    </subcellularLocation>
</comment>
<dbReference type="Proteomes" id="UP000660668">
    <property type="component" value="Unassembled WGS sequence"/>
</dbReference>
<evidence type="ECO:0000256" key="4">
    <source>
        <dbReference type="ARBA" id="ARBA00023136"/>
    </source>
</evidence>
<protein>
    <submittedName>
        <fullName evidence="7">RDD family protein</fullName>
    </submittedName>
</protein>
<dbReference type="GO" id="GO:0016020">
    <property type="term" value="C:membrane"/>
    <property type="evidence" value="ECO:0007669"/>
    <property type="project" value="UniProtKB-SubCell"/>
</dbReference>
<dbReference type="RefSeq" id="WP_194698685.1">
    <property type="nucleotide sequence ID" value="NZ_JADKPO010000061.1"/>
</dbReference>
<evidence type="ECO:0000256" key="5">
    <source>
        <dbReference type="SAM" id="Phobius"/>
    </source>
</evidence>
<evidence type="ECO:0000256" key="1">
    <source>
        <dbReference type="ARBA" id="ARBA00004141"/>
    </source>
</evidence>
<reference evidence="7" key="1">
    <citation type="submission" date="2020-11" db="EMBL/GenBank/DDBJ databases">
        <title>Nocardioides cynanchi sp. nov., isolated from soil of rhizosphere of Cynanchum wilfordii.</title>
        <authorList>
            <person name="Lee J.-S."/>
            <person name="Suh M.K."/>
            <person name="Kim J.-S."/>
        </authorList>
    </citation>
    <scope>NUCLEOTIDE SEQUENCE</scope>
    <source>
        <strain evidence="7">KCTC 19276</strain>
    </source>
</reference>
<feature type="domain" description="RDD" evidence="6">
    <location>
        <begin position="5"/>
        <end position="102"/>
    </location>
</feature>
<evidence type="ECO:0000256" key="3">
    <source>
        <dbReference type="ARBA" id="ARBA00022989"/>
    </source>
</evidence>
<proteinExistence type="predicted"/>
<comment type="caution">
    <text evidence="7">The sequence shown here is derived from an EMBL/GenBank/DDBJ whole genome shotgun (WGS) entry which is preliminary data.</text>
</comment>
<dbReference type="EMBL" id="JADKPO010000061">
    <property type="protein sequence ID" value="MBF4770541.1"/>
    <property type="molecule type" value="Genomic_DNA"/>
</dbReference>
<dbReference type="InterPro" id="IPR010432">
    <property type="entry name" value="RDD"/>
</dbReference>
<sequence length="130" mass="13781">MTIRTASWPRRILALIVDWTVSTLVVVAFLGPAGWSESRSSSAYTMGVFIVESTVLTALAGGSFGKLATRLRVVRLDAGGRPLDLLRSLLRVVLVCLVVPPLVYKPDGRGLHDLAVGSATIPIVPSGRAS</sequence>
<dbReference type="Pfam" id="PF06271">
    <property type="entry name" value="RDD"/>
    <property type="match status" value="1"/>
</dbReference>
<keyword evidence="2 5" id="KW-0812">Transmembrane</keyword>
<evidence type="ECO:0000313" key="8">
    <source>
        <dbReference type="Proteomes" id="UP000660668"/>
    </source>
</evidence>
<evidence type="ECO:0000256" key="2">
    <source>
        <dbReference type="ARBA" id="ARBA00022692"/>
    </source>
</evidence>
<feature type="transmembrane region" description="Helical" evidence="5">
    <location>
        <begin position="12"/>
        <end position="31"/>
    </location>
</feature>
<dbReference type="AlphaFoldDB" id="A0A930VT95"/>
<keyword evidence="8" id="KW-1185">Reference proteome</keyword>